<dbReference type="AlphaFoldDB" id="A0AAV9Z953"/>
<evidence type="ECO:0000256" key="1">
    <source>
        <dbReference type="ARBA" id="ARBA00022723"/>
    </source>
</evidence>
<keyword evidence="3" id="KW-0862">Zinc</keyword>
<dbReference type="Proteomes" id="UP001362999">
    <property type="component" value="Unassembled WGS sequence"/>
</dbReference>
<evidence type="ECO:0000313" key="7">
    <source>
        <dbReference type="Proteomes" id="UP001362999"/>
    </source>
</evidence>
<gene>
    <name evidence="6" type="ORF">R3P38DRAFT_3296582</name>
</gene>
<dbReference type="GO" id="GO:0008270">
    <property type="term" value="F:zinc ion binding"/>
    <property type="evidence" value="ECO:0007669"/>
    <property type="project" value="UniProtKB-KW"/>
</dbReference>
<feature type="domain" description="MYND-type" evidence="5">
    <location>
        <begin position="438"/>
        <end position="479"/>
    </location>
</feature>
<sequence length="631" mass="71129">MHPDLQAASLSKLSAPMRVIANKMLATPPSMETIDQYNKALIQIQNPSSEIYGFYHIFYVSLDPARIPSPTFDRFNEGIVAPLMAGIISLQRLVTTRPNNEVFPDLWPRIAAWSHFLFKYEKSLRKKTGLGSLNRWFVGLLDFCLWMSDEIPTNTSLITSSPLSPIIAAHAWRCCFSQPTEFRQRDRALRMIKTILINSTIPLNEILAGSSLKLSDLAGIVMQQCEVAIPRTTSGDRWFDRNHLLDHIWHLDMALDVVVILDGVVGRRQKTIPDYPLCGALLPVGFVTTVAIAIRTLSSADPSDDEYNKTLNNSLILLGSLAGQQRGDQVLQTALEHGLLRALIALSKRDQLGEIAHGILLELVLDFMIPSTVYYYFLKALETAYTEAADTLAHGTHFPSHPDLARAWDRFLVTMGTRLDLRVQFDSDSGPSRGVCGNAKCGKIAARKDLSACKGCSEVLYCSRECQKVDWRARHRESCAKERDSHSKARIIYTAKERTFLRFLLHQEYLNHKFQIALDHTTGWAANRNAILFTLYDFTTFPVQVETYQASDDIIKGVFRGVGFMDMQMMHLKEGAGDRKWMFKLARENSEVPDALKDVAVRLDSLSRDQIRIYVAQCLQREGMVAITADI</sequence>
<dbReference type="Pfam" id="PF01753">
    <property type="entry name" value="zf-MYND"/>
    <property type="match status" value="1"/>
</dbReference>
<evidence type="ECO:0000313" key="6">
    <source>
        <dbReference type="EMBL" id="KAK6974490.1"/>
    </source>
</evidence>
<keyword evidence="2 4" id="KW-0863">Zinc-finger</keyword>
<name>A0AAV9Z953_9AGAR</name>
<dbReference type="PROSITE" id="PS50865">
    <property type="entry name" value="ZF_MYND_2"/>
    <property type="match status" value="1"/>
</dbReference>
<dbReference type="SUPFAM" id="SSF144232">
    <property type="entry name" value="HIT/MYND zinc finger-like"/>
    <property type="match status" value="1"/>
</dbReference>
<reference evidence="6 7" key="1">
    <citation type="journal article" date="2024" name="J Genomics">
        <title>Draft genome sequencing and assembly of Favolaschia claudopus CIRM-BRFM 2984 isolated from oak limbs.</title>
        <authorList>
            <person name="Navarro D."/>
            <person name="Drula E."/>
            <person name="Chaduli D."/>
            <person name="Cazenave R."/>
            <person name="Ahrendt S."/>
            <person name="Wang J."/>
            <person name="Lipzen A."/>
            <person name="Daum C."/>
            <person name="Barry K."/>
            <person name="Grigoriev I.V."/>
            <person name="Favel A."/>
            <person name="Rosso M.N."/>
            <person name="Martin F."/>
        </authorList>
    </citation>
    <scope>NUCLEOTIDE SEQUENCE [LARGE SCALE GENOMIC DNA]</scope>
    <source>
        <strain evidence="6 7">CIRM-BRFM 2984</strain>
    </source>
</reference>
<organism evidence="6 7">
    <name type="scientific">Favolaschia claudopus</name>
    <dbReference type="NCBI Taxonomy" id="2862362"/>
    <lineage>
        <taxon>Eukaryota</taxon>
        <taxon>Fungi</taxon>
        <taxon>Dikarya</taxon>
        <taxon>Basidiomycota</taxon>
        <taxon>Agaricomycotina</taxon>
        <taxon>Agaricomycetes</taxon>
        <taxon>Agaricomycetidae</taxon>
        <taxon>Agaricales</taxon>
        <taxon>Marasmiineae</taxon>
        <taxon>Mycenaceae</taxon>
        <taxon>Favolaschia</taxon>
    </lineage>
</organism>
<dbReference type="InterPro" id="IPR002893">
    <property type="entry name" value="Znf_MYND"/>
</dbReference>
<protein>
    <recommendedName>
        <fullName evidence="5">MYND-type domain-containing protein</fullName>
    </recommendedName>
</protein>
<proteinExistence type="predicted"/>
<dbReference type="Gene3D" id="6.10.140.2220">
    <property type="match status" value="1"/>
</dbReference>
<keyword evidence="1" id="KW-0479">Metal-binding</keyword>
<dbReference type="EMBL" id="JAWWNJ010000183">
    <property type="protein sequence ID" value="KAK6974490.1"/>
    <property type="molecule type" value="Genomic_DNA"/>
</dbReference>
<evidence type="ECO:0000256" key="2">
    <source>
        <dbReference type="ARBA" id="ARBA00022771"/>
    </source>
</evidence>
<evidence type="ECO:0000259" key="5">
    <source>
        <dbReference type="PROSITE" id="PS50865"/>
    </source>
</evidence>
<evidence type="ECO:0000256" key="4">
    <source>
        <dbReference type="PROSITE-ProRule" id="PRU00134"/>
    </source>
</evidence>
<comment type="caution">
    <text evidence="6">The sequence shown here is derived from an EMBL/GenBank/DDBJ whole genome shotgun (WGS) entry which is preliminary data.</text>
</comment>
<evidence type="ECO:0000256" key="3">
    <source>
        <dbReference type="ARBA" id="ARBA00022833"/>
    </source>
</evidence>
<accession>A0AAV9Z953</accession>
<keyword evidence="7" id="KW-1185">Reference proteome</keyword>